<dbReference type="GO" id="GO:0009881">
    <property type="term" value="F:photoreceptor activity"/>
    <property type="evidence" value="ECO:0007669"/>
    <property type="project" value="UniProtKB-KW"/>
</dbReference>
<feature type="transmembrane region" description="Helical" evidence="11">
    <location>
        <begin position="288"/>
        <end position="309"/>
    </location>
</feature>
<evidence type="ECO:0000256" key="9">
    <source>
        <dbReference type="ARBA" id="ARBA00023136"/>
    </source>
</evidence>
<dbReference type="InterPro" id="IPR018229">
    <property type="entry name" value="Rhodopsin_retinal_BS"/>
</dbReference>
<feature type="transmembrane region" description="Helical" evidence="11">
    <location>
        <begin position="181"/>
        <end position="202"/>
    </location>
</feature>
<dbReference type="Gene3D" id="1.20.1070.10">
    <property type="entry name" value="Rhodopsin 7-helix transmembrane proteins"/>
    <property type="match status" value="1"/>
</dbReference>
<dbReference type="Proteomes" id="UP000254866">
    <property type="component" value="Unassembled WGS sequence"/>
</dbReference>
<evidence type="ECO:0000256" key="2">
    <source>
        <dbReference type="ARBA" id="ARBA00008130"/>
    </source>
</evidence>
<dbReference type="RefSeq" id="XP_031869102.1">
    <property type="nucleotide sequence ID" value="XM_032014421.1"/>
</dbReference>
<evidence type="ECO:0000256" key="6">
    <source>
        <dbReference type="ARBA" id="ARBA00022925"/>
    </source>
</evidence>
<name>A0A370TLN9_9HELO</name>
<dbReference type="AlphaFoldDB" id="A0A370TLN9"/>
<dbReference type="GO" id="GO:0007602">
    <property type="term" value="P:phototransduction"/>
    <property type="evidence" value="ECO:0007669"/>
    <property type="project" value="UniProtKB-KW"/>
</dbReference>
<dbReference type="PANTHER" id="PTHR28286">
    <property type="match status" value="1"/>
</dbReference>
<reference evidence="12 13" key="1">
    <citation type="journal article" date="2018" name="IMA Fungus">
        <title>IMA Genome-F 9: Draft genome sequence of Annulohypoxylon stygium, Aspergillus mulundensis, Berkeleyomyces basicola (syn. Thielaviopsis basicola), Ceratocystis smalleyi, two Cercospora beticola strains, Coleophoma cylindrospora, Fusarium fracticaudum, Phialophora cf. hyalina, and Morchella septimelata.</title>
        <authorList>
            <person name="Wingfield B.D."/>
            <person name="Bills G.F."/>
            <person name="Dong Y."/>
            <person name="Huang W."/>
            <person name="Nel W.J."/>
            <person name="Swalarsk-Parry B.S."/>
            <person name="Vaghefi N."/>
            <person name="Wilken P.M."/>
            <person name="An Z."/>
            <person name="de Beer Z.W."/>
            <person name="De Vos L."/>
            <person name="Chen L."/>
            <person name="Duong T.A."/>
            <person name="Gao Y."/>
            <person name="Hammerbacher A."/>
            <person name="Kikkert J.R."/>
            <person name="Li Y."/>
            <person name="Li H."/>
            <person name="Li K."/>
            <person name="Li Q."/>
            <person name="Liu X."/>
            <person name="Ma X."/>
            <person name="Naidoo K."/>
            <person name="Pethybridge S.J."/>
            <person name="Sun J."/>
            <person name="Steenkamp E.T."/>
            <person name="van der Nest M.A."/>
            <person name="van Wyk S."/>
            <person name="Wingfield M.J."/>
            <person name="Xiong C."/>
            <person name="Yue Q."/>
            <person name="Zhang X."/>
        </authorList>
    </citation>
    <scope>NUCLEOTIDE SEQUENCE [LARGE SCALE GENOMIC DNA]</scope>
    <source>
        <strain evidence="12 13">BP 5553</strain>
    </source>
</reference>
<accession>A0A370TLN9</accession>
<feature type="transmembrane region" description="Helical" evidence="11">
    <location>
        <begin position="384"/>
        <end position="404"/>
    </location>
</feature>
<gene>
    <name evidence="12" type="ORF">BP5553_05798</name>
</gene>
<evidence type="ECO:0000256" key="3">
    <source>
        <dbReference type="ARBA" id="ARBA00022543"/>
    </source>
</evidence>
<keyword evidence="6" id="KW-0681">Retinal protein</keyword>
<evidence type="ECO:0000256" key="5">
    <source>
        <dbReference type="ARBA" id="ARBA00022692"/>
    </source>
</evidence>
<dbReference type="SUPFAM" id="SSF81321">
    <property type="entry name" value="Family A G protein-coupled receptor-like"/>
    <property type="match status" value="1"/>
</dbReference>
<dbReference type="CDD" id="cd15028">
    <property type="entry name" value="7tm_Opsin-1_euk"/>
    <property type="match status" value="1"/>
</dbReference>
<evidence type="ECO:0000313" key="13">
    <source>
        <dbReference type="Proteomes" id="UP000254866"/>
    </source>
</evidence>
<evidence type="ECO:0000256" key="11">
    <source>
        <dbReference type="SAM" id="Phobius"/>
    </source>
</evidence>
<evidence type="ECO:0000256" key="10">
    <source>
        <dbReference type="ARBA" id="ARBA00023170"/>
    </source>
</evidence>
<dbReference type="OrthoDB" id="10261467at2759"/>
<keyword evidence="3" id="KW-0600">Photoreceptor protein</keyword>
<evidence type="ECO:0000256" key="1">
    <source>
        <dbReference type="ARBA" id="ARBA00004141"/>
    </source>
</evidence>
<dbReference type="SMART" id="SM01021">
    <property type="entry name" value="Bac_rhodopsin"/>
    <property type="match status" value="1"/>
</dbReference>
<comment type="caution">
    <text evidence="12">The sequence shown here is derived from an EMBL/GenBank/DDBJ whole genome shotgun (WGS) entry which is preliminary data.</text>
</comment>
<dbReference type="GO" id="GO:0005886">
    <property type="term" value="C:plasma membrane"/>
    <property type="evidence" value="ECO:0007669"/>
    <property type="project" value="TreeGrafter"/>
</dbReference>
<keyword evidence="5 11" id="KW-0812">Transmembrane</keyword>
<dbReference type="GO" id="GO:0005783">
    <property type="term" value="C:endoplasmic reticulum"/>
    <property type="evidence" value="ECO:0007669"/>
    <property type="project" value="TreeGrafter"/>
</dbReference>
<dbReference type="FunFam" id="1.20.1070.10:FF:000160">
    <property type="entry name" value="Related to Opsin-1"/>
    <property type="match status" value="1"/>
</dbReference>
<comment type="subcellular location">
    <subcellularLocation>
        <location evidence="1">Membrane</location>
        <topology evidence="1">Multi-pass membrane protein</topology>
    </subcellularLocation>
</comment>
<keyword evidence="7 11" id="KW-1133">Transmembrane helix</keyword>
<proteinExistence type="inferred from homology"/>
<keyword evidence="9 11" id="KW-0472">Membrane</keyword>
<dbReference type="Pfam" id="PF01036">
    <property type="entry name" value="Bac_rhodopsin"/>
    <property type="match status" value="1"/>
</dbReference>
<feature type="transmembrane region" description="Helical" evidence="11">
    <location>
        <begin position="74"/>
        <end position="96"/>
    </location>
</feature>
<keyword evidence="10" id="KW-0675">Receptor</keyword>
<keyword evidence="13" id="KW-1185">Reference proteome</keyword>
<protein>
    <submittedName>
        <fullName evidence="12">Putative opsin-1</fullName>
    </submittedName>
</protein>
<comment type="similarity">
    <text evidence="2">Belongs to the archaeal/bacterial/fungal opsin family.</text>
</comment>
<feature type="transmembrane region" description="Helical" evidence="11">
    <location>
        <begin position="354"/>
        <end position="372"/>
    </location>
</feature>
<feature type="transmembrane region" description="Helical" evidence="11">
    <location>
        <begin position="316"/>
        <end position="334"/>
    </location>
</feature>
<dbReference type="PANTHER" id="PTHR28286:SF2">
    <property type="entry name" value="BACTERIORHODOPSIN _OPSIN, NOPA (EUROFUNG)"/>
    <property type="match status" value="1"/>
</dbReference>
<evidence type="ECO:0000313" key="12">
    <source>
        <dbReference type="EMBL" id="RDL36446.1"/>
    </source>
</evidence>
<dbReference type="GO" id="GO:0005216">
    <property type="term" value="F:monoatomic ion channel activity"/>
    <property type="evidence" value="ECO:0007669"/>
    <property type="project" value="InterPro"/>
</dbReference>
<dbReference type="GeneID" id="43598647"/>
<dbReference type="PRINTS" id="PR00251">
    <property type="entry name" value="BACTRLOPSIN"/>
</dbReference>
<dbReference type="EMBL" id="NPIC01000004">
    <property type="protein sequence ID" value="RDL36446.1"/>
    <property type="molecule type" value="Genomic_DNA"/>
</dbReference>
<evidence type="ECO:0000256" key="7">
    <source>
        <dbReference type="ARBA" id="ARBA00022989"/>
    </source>
</evidence>
<dbReference type="PROSITE" id="PS00950">
    <property type="entry name" value="BACTERIAL_OPSIN_1"/>
    <property type="match status" value="1"/>
</dbReference>
<keyword evidence="4" id="KW-0716">Sensory transduction</keyword>
<evidence type="ECO:0000256" key="8">
    <source>
        <dbReference type="ARBA" id="ARBA00022991"/>
    </source>
</evidence>
<organism evidence="12 13">
    <name type="scientific">Venustampulla echinocandica</name>
    <dbReference type="NCBI Taxonomy" id="2656787"/>
    <lineage>
        <taxon>Eukaryota</taxon>
        <taxon>Fungi</taxon>
        <taxon>Dikarya</taxon>
        <taxon>Ascomycota</taxon>
        <taxon>Pezizomycotina</taxon>
        <taxon>Leotiomycetes</taxon>
        <taxon>Helotiales</taxon>
        <taxon>Pleuroascaceae</taxon>
        <taxon>Venustampulla</taxon>
    </lineage>
</organism>
<dbReference type="InterPro" id="IPR001425">
    <property type="entry name" value="Arc/bac/fun_rhodopsins"/>
</dbReference>
<evidence type="ECO:0000256" key="4">
    <source>
        <dbReference type="ARBA" id="ARBA00022606"/>
    </source>
</evidence>
<keyword evidence="8" id="KW-0157">Chromophore</keyword>
<feature type="transmembrane region" description="Helical" evidence="11">
    <location>
        <begin position="21"/>
        <end position="41"/>
    </location>
</feature>
<sequence length="435" mass="48977">MANHPLKCFSGMQKWKLDAKLLLYPYSTLVIGMHFVTEWRIDMRQLVRRSETWERPLAVQVQPRRERVIALYKYPLLLFLFYFLNLHFLLISSFFFHEALTQVNHADDIQAKAFERHIPINFQPTNMMIDPAQAIEAFKGHTSSLLVPTSTARPTPTPLPTVRPGPPIYHEKVGETGTRTLWVIFALMLLSTLALTGMAWRVPVQKRVFHVLTTFITVVGTISYFAMATGDGNSFSKIILHESHKHVPDTIEFVYRQIFWARYIDWAITTPLILLNLALLAGMDGASIVVTIAANILMNLLGLFAAFGVTRSQKCGYFTFAIVAYLVVVYQLVISGRRAVSSKDSKTGKLFASLGGYVLILWILYPIVWAIGDGARKWSVDTEIVAYAVLDILVKPVFGFWLLWANAAGETLSFDGWWSRGADGEGSIRIADDGA</sequence>
<feature type="transmembrane region" description="Helical" evidence="11">
    <location>
        <begin position="208"/>
        <end position="227"/>
    </location>
</feature>